<evidence type="ECO:0000313" key="7">
    <source>
        <dbReference type="Proteomes" id="UP000008460"/>
    </source>
</evidence>
<keyword evidence="2" id="KW-0238">DNA-binding</keyword>
<dbReference type="Pfam" id="PF00356">
    <property type="entry name" value="LacI"/>
    <property type="match status" value="1"/>
</dbReference>
<dbReference type="Pfam" id="PF13377">
    <property type="entry name" value="Peripla_BP_3"/>
    <property type="match status" value="1"/>
</dbReference>
<keyword evidence="3" id="KW-0804">Transcription</keyword>
<dbReference type="SUPFAM" id="SSF47413">
    <property type="entry name" value="lambda repressor-like DNA-binding domains"/>
    <property type="match status" value="1"/>
</dbReference>
<reference evidence="6 7" key="1">
    <citation type="submission" date="2011-04" db="EMBL/GenBank/DDBJ databases">
        <title>Complete sequence of Cellulomonas fimi ATCC 484.</title>
        <authorList>
            <consortium name="US DOE Joint Genome Institute"/>
            <person name="Lucas S."/>
            <person name="Han J."/>
            <person name="Lapidus A."/>
            <person name="Cheng J.-F."/>
            <person name="Goodwin L."/>
            <person name="Pitluck S."/>
            <person name="Peters L."/>
            <person name="Chertkov O."/>
            <person name="Detter J.C."/>
            <person name="Han C."/>
            <person name="Tapia R."/>
            <person name="Land M."/>
            <person name="Hauser L."/>
            <person name="Kyrpides N."/>
            <person name="Ivanova N."/>
            <person name="Ovchinnikova G."/>
            <person name="Pagani I."/>
            <person name="Mead D."/>
            <person name="Brumm P."/>
            <person name="Woyke T."/>
        </authorList>
    </citation>
    <scope>NUCLEOTIDE SEQUENCE [LARGE SCALE GENOMIC DNA]</scope>
    <source>
        <strain evidence="7">ATCC 484 / DSM 20113 / JCM 1341 / NBRC 15513 / NCIMB 8980 / NCTC 7547</strain>
    </source>
</reference>
<dbReference type="InterPro" id="IPR028082">
    <property type="entry name" value="Peripla_BP_I"/>
</dbReference>
<dbReference type="CDD" id="cd01392">
    <property type="entry name" value="HTH_LacI"/>
    <property type="match status" value="1"/>
</dbReference>
<feature type="domain" description="HTH lacI-type" evidence="5">
    <location>
        <begin position="3"/>
        <end position="57"/>
    </location>
</feature>
<dbReference type="Gene3D" id="1.10.260.40">
    <property type="entry name" value="lambda repressor-like DNA-binding domains"/>
    <property type="match status" value="1"/>
</dbReference>
<dbReference type="HOGENOM" id="CLU_037628_6_1_11"/>
<dbReference type="KEGG" id="cfi:Celf_3293"/>
<evidence type="ECO:0000256" key="2">
    <source>
        <dbReference type="ARBA" id="ARBA00023125"/>
    </source>
</evidence>
<dbReference type="SUPFAM" id="SSF53822">
    <property type="entry name" value="Periplasmic binding protein-like I"/>
    <property type="match status" value="1"/>
</dbReference>
<dbReference type="InterPro" id="IPR046335">
    <property type="entry name" value="LacI/GalR-like_sensor"/>
</dbReference>
<dbReference type="InterPro" id="IPR010982">
    <property type="entry name" value="Lambda_DNA-bd_dom_sf"/>
</dbReference>
<name>F4H138_CELFA</name>
<accession>F4H138</accession>
<dbReference type="GO" id="GO:0000976">
    <property type="term" value="F:transcription cis-regulatory region binding"/>
    <property type="evidence" value="ECO:0007669"/>
    <property type="project" value="TreeGrafter"/>
</dbReference>
<dbReference type="CDD" id="cd06267">
    <property type="entry name" value="PBP1_LacI_sugar_binding-like"/>
    <property type="match status" value="1"/>
</dbReference>
<evidence type="ECO:0000256" key="1">
    <source>
        <dbReference type="ARBA" id="ARBA00023015"/>
    </source>
</evidence>
<dbReference type="SMART" id="SM00354">
    <property type="entry name" value="HTH_LACI"/>
    <property type="match status" value="1"/>
</dbReference>
<dbReference type="InterPro" id="IPR000843">
    <property type="entry name" value="HTH_LacI"/>
</dbReference>
<dbReference type="STRING" id="590998.Celf_3293"/>
<proteinExistence type="predicted"/>
<dbReference type="PANTHER" id="PTHR30146:SF138">
    <property type="entry name" value="TRANSCRIPTIONAL REGULATORY PROTEIN"/>
    <property type="match status" value="1"/>
</dbReference>
<feature type="compositionally biased region" description="Basic and acidic residues" evidence="4">
    <location>
        <begin position="354"/>
        <end position="379"/>
    </location>
</feature>
<dbReference type="GO" id="GO:0003700">
    <property type="term" value="F:DNA-binding transcription factor activity"/>
    <property type="evidence" value="ECO:0007669"/>
    <property type="project" value="TreeGrafter"/>
</dbReference>
<dbReference type="Gene3D" id="3.40.50.2300">
    <property type="match status" value="2"/>
</dbReference>
<dbReference type="Proteomes" id="UP000008460">
    <property type="component" value="Chromosome"/>
</dbReference>
<keyword evidence="7" id="KW-1185">Reference proteome</keyword>
<gene>
    <name evidence="6" type="ordered locus">Celf_3293</name>
</gene>
<dbReference type="PROSITE" id="PS00356">
    <property type="entry name" value="HTH_LACI_1"/>
    <property type="match status" value="1"/>
</dbReference>
<dbReference type="eggNOG" id="COG1609">
    <property type="taxonomic scope" value="Bacteria"/>
</dbReference>
<dbReference type="PROSITE" id="PS50932">
    <property type="entry name" value="HTH_LACI_2"/>
    <property type="match status" value="1"/>
</dbReference>
<dbReference type="PANTHER" id="PTHR30146">
    <property type="entry name" value="LACI-RELATED TRANSCRIPTIONAL REPRESSOR"/>
    <property type="match status" value="1"/>
</dbReference>
<dbReference type="EMBL" id="CP002666">
    <property type="protein sequence ID" value="AEE47407.1"/>
    <property type="molecule type" value="Genomic_DNA"/>
</dbReference>
<evidence type="ECO:0000259" key="5">
    <source>
        <dbReference type="PROSITE" id="PS50932"/>
    </source>
</evidence>
<protein>
    <submittedName>
        <fullName evidence="6">Transcriptional regulator, LacI family</fullName>
    </submittedName>
</protein>
<feature type="region of interest" description="Disordered" evidence="4">
    <location>
        <begin position="354"/>
        <end position="448"/>
    </location>
</feature>
<keyword evidence="1" id="KW-0805">Transcription regulation</keyword>
<dbReference type="AlphaFoldDB" id="F4H138"/>
<sequence length="448" mass="46038">MVVTLRDVARAAGVSPATASRALSSPELVAPARREQVQRVARELGYRPNRAARELITGRTGNLCLVVPDLENPFFAAVAKGVQARARTLGYAVFVADAEEDPRLEPELVAHLGAQVDGAVLCSPRMSDEDLDRLAEDVPLVLVNRRHRALASVVIDNADGVRQAVTHLHALGHTRIAYVGGPADSWSDARRREGLAHVSHGLRRVEVVDLGPFAPVFAGGVAAGDLVAASGATAVLAHNDLVALGILSRLQARGLRVPQDVSVVGYDDIPAATLVSPALTTVTVPLARLGREAVDLLVAHAMSTRRGSAAERVVAAALAAHRDGAGGAPGVSASITGGPRGASYVDVDAARAVEPHTPHDGTHETDGARGTDGARRADGKAVGADGGADGRADAPAGAHGPRVGVVGAPASPDGTGEPAPQPVRLRVELVVRASTGPVPTRPTSEADR</sequence>
<evidence type="ECO:0000256" key="3">
    <source>
        <dbReference type="ARBA" id="ARBA00023163"/>
    </source>
</evidence>
<evidence type="ECO:0000313" key="6">
    <source>
        <dbReference type="EMBL" id="AEE47407.1"/>
    </source>
</evidence>
<evidence type="ECO:0000256" key="4">
    <source>
        <dbReference type="SAM" id="MobiDB-lite"/>
    </source>
</evidence>
<organism evidence="6 7">
    <name type="scientific">Cellulomonas fimi (strain ATCC 484 / DSM 20113 / JCM 1341 / CCUG 24087 / LMG 16345 / NBRC 15513 / NCIMB 8980 / NCTC 7547 / NRS-133)</name>
    <dbReference type="NCBI Taxonomy" id="590998"/>
    <lineage>
        <taxon>Bacteria</taxon>
        <taxon>Bacillati</taxon>
        <taxon>Actinomycetota</taxon>
        <taxon>Actinomycetes</taxon>
        <taxon>Micrococcales</taxon>
        <taxon>Cellulomonadaceae</taxon>
        <taxon>Cellulomonas</taxon>
    </lineage>
</organism>